<evidence type="ECO:0000259" key="8">
    <source>
        <dbReference type="SMART" id="SM00829"/>
    </source>
</evidence>
<proteinExistence type="inferred from homology"/>
<evidence type="ECO:0000256" key="3">
    <source>
        <dbReference type="ARBA" id="ARBA00013190"/>
    </source>
</evidence>
<dbReference type="SUPFAM" id="SSF50129">
    <property type="entry name" value="GroES-like"/>
    <property type="match status" value="1"/>
</dbReference>
<keyword evidence="10" id="KW-1185">Reference proteome</keyword>
<evidence type="ECO:0000256" key="4">
    <source>
        <dbReference type="ARBA" id="ARBA00022723"/>
    </source>
</evidence>
<dbReference type="Pfam" id="PF08240">
    <property type="entry name" value="ADH_N"/>
    <property type="match status" value="1"/>
</dbReference>
<dbReference type="Proteomes" id="UP000251993">
    <property type="component" value="Chromosome"/>
</dbReference>
<dbReference type="SUPFAM" id="SSF51735">
    <property type="entry name" value="NAD(P)-binding Rossmann-fold domains"/>
    <property type="match status" value="1"/>
</dbReference>
<dbReference type="CDD" id="cd08231">
    <property type="entry name" value="MDR_TM0436_like"/>
    <property type="match status" value="1"/>
</dbReference>
<name>A0A344TDT1_9BACT</name>
<gene>
    <name evidence="9" type="ORF">DR864_03150</name>
</gene>
<dbReference type="Gene3D" id="3.40.50.720">
    <property type="entry name" value="NAD(P)-binding Rossmann-like Domain"/>
    <property type="match status" value="1"/>
</dbReference>
<keyword evidence="6" id="KW-0560">Oxidoreductase</keyword>
<dbReference type="InterPro" id="IPR013149">
    <property type="entry name" value="ADH-like_C"/>
</dbReference>
<dbReference type="GO" id="GO:0046872">
    <property type="term" value="F:metal ion binding"/>
    <property type="evidence" value="ECO:0007669"/>
    <property type="project" value="UniProtKB-KW"/>
</dbReference>
<dbReference type="OrthoDB" id="9787435at2"/>
<dbReference type="EC" id="1.1.1.1" evidence="3"/>
<comment type="cofactor">
    <cofactor evidence="1">
        <name>Zn(2+)</name>
        <dbReference type="ChEBI" id="CHEBI:29105"/>
    </cofactor>
</comment>
<reference evidence="9 10" key="1">
    <citation type="submission" date="2018-07" db="EMBL/GenBank/DDBJ databases">
        <title>Genome sequencing of Runella.</title>
        <authorList>
            <person name="Baek M.-G."/>
            <person name="Yi H."/>
        </authorList>
    </citation>
    <scope>NUCLEOTIDE SEQUENCE [LARGE SCALE GENOMIC DNA]</scope>
    <source>
        <strain evidence="9 10">HYN0085</strain>
    </source>
</reference>
<evidence type="ECO:0000313" key="9">
    <source>
        <dbReference type="EMBL" id="AXE16802.1"/>
    </source>
</evidence>
<keyword evidence="5" id="KW-0862">Zinc</keyword>
<keyword evidence="4" id="KW-0479">Metal-binding</keyword>
<dbReference type="Gene3D" id="3.90.180.10">
    <property type="entry name" value="Medium-chain alcohol dehydrogenases, catalytic domain"/>
    <property type="match status" value="1"/>
</dbReference>
<evidence type="ECO:0000256" key="7">
    <source>
        <dbReference type="ARBA" id="ARBA00023027"/>
    </source>
</evidence>
<dbReference type="EMBL" id="CP030850">
    <property type="protein sequence ID" value="AXE16802.1"/>
    <property type="molecule type" value="Genomic_DNA"/>
</dbReference>
<organism evidence="9 10">
    <name type="scientific">Runella rosea</name>
    <dbReference type="NCBI Taxonomy" id="2259595"/>
    <lineage>
        <taxon>Bacteria</taxon>
        <taxon>Pseudomonadati</taxon>
        <taxon>Bacteroidota</taxon>
        <taxon>Cytophagia</taxon>
        <taxon>Cytophagales</taxon>
        <taxon>Spirosomataceae</taxon>
        <taxon>Runella</taxon>
    </lineage>
</organism>
<evidence type="ECO:0000256" key="2">
    <source>
        <dbReference type="ARBA" id="ARBA00008072"/>
    </source>
</evidence>
<sequence>MSSGKLMVFNGPGEEMQLQHRELPELATGEVLIRNLYTTICGSDLHTFCGLRKENTPTILGHEIVGKVVKINESHSGKDYAGNTLKVGDIVTWSIFSADPDSEMSAQGMPQKTVGVFKYGHATVTEKDAFHGGLAEYCVLKPHTAILKIPDNVSLPVAATLNCAVATVAGALRLAGTVKGKTVLITGSGLLGMVCAAMCKDAGAKKIITADIAASRLQQSLAFGVDETCLLTPTSGGENESVLTSLYSKIEVVFDMSGSPEAMEEGVATLAVGGVAVWVGAVFRQRKVMVDAEQIIRRLITLKGLHNYNYDDFVYAVDFMHRNAQRFPFEQIVGKEFSLNEAEQAFEYALKNKPLRVGIRIQEL</sequence>
<dbReference type="InterPro" id="IPR011032">
    <property type="entry name" value="GroES-like_sf"/>
</dbReference>
<dbReference type="InterPro" id="IPR013154">
    <property type="entry name" value="ADH-like_N"/>
</dbReference>
<evidence type="ECO:0000256" key="5">
    <source>
        <dbReference type="ARBA" id="ARBA00022833"/>
    </source>
</evidence>
<keyword evidence="7" id="KW-0520">NAD</keyword>
<dbReference type="SMART" id="SM00829">
    <property type="entry name" value="PKS_ER"/>
    <property type="match status" value="1"/>
</dbReference>
<evidence type="ECO:0000256" key="1">
    <source>
        <dbReference type="ARBA" id="ARBA00001947"/>
    </source>
</evidence>
<dbReference type="InterPro" id="IPR020843">
    <property type="entry name" value="ER"/>
</dbReference>
<evidence type="ECO:0000313" key="10">
    <source>
        <dbReference type="Proteomes" id="UP000251993"/>
    </source>
</evidence>
<dbReference type="PANTHER" id="PTHR42940:SF3">
    <property type="entry name" value="ALCOHOL DEHYDROGENASE 1-RELATED"/>
    <property type="match status" value="1"/>
</dbReference>
<comment type="similarity">
    <text evidence="2">Belongs to the zinc-containing alcohol dehydrogenase family.</text>
</comment>
<dbReference type="PANTHER" id="PTHR42940">
    <property type="entry name" value="ALCOHOL DEHYDROGENASE 1-RELATED"/>
    <property type="match status" value="1"/>
</dbReference>
<dbReference type="InterPro" id="IPR036291">
    <property type="entry name" value="NAD(P)-bd_dom_sf"/>
</dbReference>
<dbReference type="AlphaFoldDB" id="A0A344TDT1"/>
<feature type="domain" description="Enoyl reductase (ER)" evidence="8">
    <location>
        <begin position="11"/>
        <end position="359"/>
    </location>
</feature>
<dbReference type="RefSeq" id="WP_114065589.1">
    <property type="nucleotide sequence ID" value="NZ_CP030850.1"/>
</dbReference>
<dbReference type="GO" id="GO:0005737">
    <property type="term" value="C:cytoplasm"/>
    <property type="evidence" value="ECO:0007669"/>
    <property type="project" value="TreeGrafter"/>
</dbReference>
<protein>
    <recommendedName>
        <fullName evidence="3">alcohol dehydrogenase</fullName>
        <ecNumber evidence="3">1.1.1.1</ecNumber>
    </recommendedName>
</protein>
<dbReference type="Pfam" id="PF00107">
    <property type="entry name" value="ADH_zinc_N"/>
    <property type="match status" value="1"/>
</dbReference>
<evidence type="ECO:0000256" key="6">
    <source>
        <dbReference type="ARBA" id="ARBA00023002"/>
    </source>
</evidence>
<dbReference type="GO" id="GO:0004022">
    <property type="term" value="F:alcohol dehydrogenase (NAD+) activity"/>
    <property type="evidence" value="ECO:0007669"/>
    <property type="project" value="UniProtKB-EC"/>
</dbReference>
<accession>A0A344TDT1</accession>
<dbReference type="KEGG" id="run:DR864_03150"/>